<feature type="compositionally biased region" description="Acidic residues" evidence="4">
    <location>
        <begin position="64"/>
        <end position="83"/>
    </location>
</feature>
<comment type="caution">
    <text evidence="6">The sequence shown here is derived from an EMBL/GenBank/DDBJ whole genome shotgun (WGS) entry which is preliminary data.</text>
</comment>
<comment type="subcellular location">
    <subcellularLocation>
        <location evidence="1">Archaeal flagellum</location>
    </subcellularLocation>
</comment>
<feature type="compositionally biased region" description="Polar residues" evidence="4">
    <location>
        <begin position="516"/>
        <end position="527"/>
    </location>
</feature>
<evidence type="ECO:0000313" key="6">
    <source>
        <dbReference type="EMBL" id="RQG93607.1"/>
    </source>
</evidence>
<dbReference type="Proteomes" id="UP000282323">
    <property type="component" value="Unassembled WGS sequence"/>
</dbReference>
<keyword evidence="6" id="KW-0966">Cell projection</keyword>
<keyword evidence="2" id="KW-0974">Archaeal flagellum</keyword>
<evidence type="ECO:0000313" key="7">
    <source>
        <dbReference type="Proteomes" id="UP000282323"/>
    </source>
</evidence>
<accession>A0A3N6LXB1</accession>
<feature type="region of interest" description="Disordered" evidence="4">
    <location>
        <begin position="639"/>
        <end position="672"/>
    </location>
</feature>
<feature type="coiled-coil region" evidence="3">
    <location>
        <begin position="123"/>
        <end position="150"/>
    </location>
</feature>
<dbReference type="Pfam" id="PF04659">
    <property type="entry name" value="Arch_fla_DE"/>
    <property type="match status" value="1"/>
</dbReference>
<feature type="region of interest" description="Disordered" evidence="4">
    <location>
        <begin position="160"/>
        <end position="310"/>
    </location>
</feature>
<feature type="compositionally biased region" description="Basic and acidic residues" evidence="4">
    <location>
        <begin position="529"/>
        <end position="541"/>
    </location>
</feature>
<dbReference type="PANTHER" id="PTHR40698:SF1">
    <property type="entry name" value="FLAGELLA-RELATED PROTEIN D-RELATED"/>
    <property type="match status" value="1"/>
</dbReference>
<feature type="compositionally biased region" description="Acidic residues" evidence="4">
    <location>
        <begin position="191"/>
        <end position="247"/>
    </location>
</feature>
<proteinExistence type="predicted"/>
<keyword evidence="6" id="KW-0969">Cilium</keyword>
<feature type="region of interest" description="Disordered" evidence="4">
    <location>
        <begin position="1"/>
        <end position="112"/>
    </location>
</feature>
<feature type="region of interest" description="Disordered" evidence="4">
    <location>
        <begin position="324"/>
        <end position="350"/>
    </location>
</feature>
<dbReference type="PANTHER" id="PTHR40698">
    <property type="entry name" value="FLAGELLA-RELATED PROTEIN E-RELATED-RELATED"/>
    <property type="match status" value="1"/>
</dbReference>
<dbReference type="OrthoDB" id="121879at2157"/>
<evidence type="ECO:0000256" key="2">
    <source>
        <dbReference type="ARBA" id="ARBA00022440"/>
    </source>
</evidence>
<evidence type="ECO:0000256" key="4">
    <source>
        <dbReference type="SAM" id="MobiDB-lite"/>
    </source>
</evidence>
<feature type="compositionally biased region" description="Acidic residues" evidence="4">
    <location>
        <begin position="268"/>
        <end position="288"/>
    </location>
</feature>
<keyword evidence="6" id="KW-0282">Flagellum</keyword>
<evidence type="ECO:0000256" key="3">
    <source>
        <dbReference type="SAM" id="Coils"/>
    </source>
</evidence>
<evidence type="ECO:0000256" key="1">
    <source>
        <dbReference type="ARBA" id="ARBA00004618"/>
    </source>
</evidence>
<dbReference type="InterPro" id="IPR006752">
    <property type="entry name" value="Arch_fla_DE"/>
</dbReference>
<dbReference type="GO" id="GO:0097589">
    <property type="term" value="C:archaeal-type flagellum"/>
    <property type="evidence" value="ECO:0007669"/>
    <property type="project" value="UniProtKB-SubCell"/>
</dbReference>
<dbReference type="GO" id="GO:0097588">
    <property type="term" value="P:archaeal or bacterial-type flagellum-dependent cell motility"/>
    <property type="evidence" value="ECO:0007669"/>
    <property type="project" value="InterPro"/>
</dbReference>
<feature type="region of interest" description="Disordered" evidence="4">
    <location>
        <begin position="510"/>
        <end position="605"/>
    </location>
</feature>
<feature type="domain" description="Archaeal flagella protein FlaD/E" evidence="5">
    <location>
        <begin position="353"/>
        <end position="443"/>
    </location>
</feature>
<feature type="compositionally biased region" description="Acidic residues" evidence="4">
    <location>
        <begin position="295"/>
        <end position="310"/>
    </location>
</feature>
<dbReference type="Pfam" id="PF05377">
    <property type="entry name" value="FlaC_arch"/>
    <property type="match status" value="1"/>
</dbReference>
<feature type="compositionally biased region" description="Basic and acidic residues" evidence="4">
    <location>
        <begin position="567"/>
        <end position="579"/>
    </location>
</feature>
<feature type="compositionally biased region" description="Gly residues" evidence="4">
    <location>
        <begin position="172"/>
        <end position="185"/>
    </location>
</feature>
<name>A0A3N6LXB1_NATCH</name>
<gene>
    <name evidence="6" type="ORF">EA473_14875</name>
</gene>
<dbReference type="InterPro" id="IPR009205">
    <property type="entry name" value="FlaC_arc"/>
</dbReference>
<dbReference type="EMBL" id="REGA01000013">
    <property type="protein sequence ID" value="RQG93607.1"/>
    <property type="molecule type" value="Genomic_DNA"/>
</dbReference>
<reference evidence="6 7" key="1">
    <citation type="submission" date="2018-10" db="EMBL/GenBank/DDBJ databases">
        <title>Natrarchaeobius chitinivorans gen. nov., sp. nov., and Natrarchaeobius haloalkaliphilus sp. nov., alkaliphilic, chitin-utilizing haloarchaea from hypersaline alkaline lakes.</title>
        <authorList>
            <person name="Sorokin D.Y."/>
            <person name="Elcheninov A.G."/>
            <person name="Kostrikina N.A."/>
            <person name="Bale N.J."/>
            <person name="Sinninghe Damste J.S."/>
            <person name="Khijniak T.V."/>
            <person name="Kublanov I.V."/>
            <person name="Toshchakov S.V."/>
        </authorList>
    </citation>
    <scope>NUCLEOTIDE SEQUENCE [LARGE SCALE GENOMIC DNA]</scope>
    <source>
        <strain evidence="6 7">AArcht4T</strain>
    </source>
</reference>
<dbReference type="AlphaFoldDB" id="A0A3N6LXB1"/>
<organism evidence="6 7">
    <name type="scientific">Natrarchaeobius chitinivorans</name>
    <dbReference type="NCBI Taxonomy" id="1679083"/>
    <lineage>
        <taxon>Archaea</taxon>
        <taxon>Methanobacteriati</taxon>
        <taxon>Methanobacteriota</taxon>
        <taxon>Stenosarchaea group</taxon>
        <taxon>Halobacteria</taxon>
        <taxon>Halobacteriales</taxon>
        <taxon>Natrialbaceae</taxon>
        <taxon>Natrarchaeobius</taxon>
    </lineage>
</organism>
<evidence type="ECO:0000259" key="5">
    <source>
        <dbReference type="Pfam" id="PF04659"/>
    </source>
</evidence>
<protein>
    <submittedName>
        <fullName evidence="6">Flagella accessory C family protein</fullName>
    </submittedName>
</protein>
<dbReference type="InterPro" id="IPR052494">
    <property type="entry name" value="Flagella_assembly_related"/>
</dbReference>
<keyword evidence="3" id="KW-0175">Coiled coil</keyword>
<sequence length="697" mass="75134">MLLSIIGNILGNDESDSNAGNGDGSLDTDEFAGSMSQEELMPGVSSGGELSSDGSGSGMGDSDLFGDDGDTDDFLGDDGEMADDGGMSIDGMGEMDDAGGVSSEIESRVEDMENEVGSLASTVNTVQSENENISESLDEIEENIRKLLEVYEMVTQGVNPFVEGDSLNDTFGGPGGGAQGTGNFGGASLFDTDEDDGDDDAVDDDIADAEAEDFLDESVIDDDEFGFDDDDDGFDDEFDDGDDEFEDAGTTGGDDGDLSFDELKSEYDSGDADWDDDDESDPSDDDLENGVVDAFEGDDDALEDESDDPLEELDDEATSAIDDELAGGDSEDVLGRTDQSPLAGPDIPWDDGNRPYLESVPSEYDTEFVVMDWLDYLVAAVGLDGAARTIRFYGSIHWISDGVEEYLRTILNGFDGGPEVADPEPLSSLGVDHARSLWWIQQIGTPSKKRCSFDEWLDDERPLHASQSFPATLDGEDGGALSRLQTDAESDAFDPDGSDDTAETERIDFEEYDPDTGSSNENLTVETPSEPRRTDEPVVHEFDEENVDDAAQDRPGAEDAVEASLEEPDRGVRTIHIEEDTTEAVPTDERPADGPTFSDRPKQGDVERMIWVNSDIILSETGLEIPGISDVHCNGTGVEYAQPALETDRGSGSNQPREPSTKPLVASDEESDLERWQLELIRSLLTSEDEHEQVHDT</sequence>
<keyword evidence="7" id="KW-1185">Reference proteome</keyword>